<evidence type="ECO:0000259" key="1">
    <source>
        <dbReference type="Pfam" id="PF06114"/>
    </source>
</evidence>
<gene>
    <name evidence="2" type="ORF">EPT53_05870</name>
</gene>
<dbReference type="Pfam" id="PF06114">
    <property type="entry name" value="Peptidase_M78"/>
    <property type="match status" value="1"/>
</dbReference>
<proteinExistence type="predicted"/>
<reference evidence="2 3" key="1">
    <citation type="submission" date="2019-01" db="EMBL/GenBank/DDBJ databases">
        <title>Fusobacterium necrophorum Isolated From the Uterus of Dairy Cows.</title>
        <authorList>
            <person name="Francis A.M."/>
        </authorList>
    </citation>
    <scope>NUCLEOTIDE SEQUENCE [LARGE SCALE GENOMIC DNA]</scope>
    <source>
        <strain evidence="2 3">KG35</strain>
    </source>
</reference>
<comment type="caution">
    <text evidence="2">The sequence shown here is derived from an EMBL/GenBank/DDBJ whole genome shotgun (WGS) entry which is preliminary data.</text>
</comment>
<sequence length="150" mass="17699">MMKMVQKILNVIEDLKETYGTTNPFVLCRHLDIHIDYSKMSAKGMYINSFGFKNVVLNSELQGFSKYFTLAHELWHAIEDNGDDVRFFKDYTFANIDIYETKANTFAAYLLLDEDTDQFNIENLDLLDDDVKKELEQFIQRTLDRNQIIF</sequence>
<dbReference type="AlphaFoldDB" id="A0A4Q2KW44"/>
<evidence type="ECO:0000313" key="3">
    <source>
        <dbReference type="Proteomes" id="UP000289216"/>
    </source>
</evidence>
<organism evidence="2 3">
    <name type="scientific">Fusobacterium necrophorum</name>
    <dbReference type="NCBI Taxonomy" id="859"/>
    <lineage>
        <taxon>Bacteria</taxon>
        <taxon>Fusobacteriati</taxon>
        <taxon>Fusobacteriota</taxon>
        <taxon>Fusobacteriia</taxon>
        <taxon>Fusobacteriales</taxon>
        <taxon>Fusobacteriaceae</taxon>
        <taxon>Fusobacterium</taxon>
    </lineage>
</organism>
<dbReference type="Gene3D" id="1.10.10.2910">
    <property type="match status" value="1"/>
</dbReference>
<accession>A0A4Q2KW44</accession>
<name>A0A4Q2KW44_9FUSO</name>
<dbReference type="InterPro" id="IPR010359">
    <property type="entry name" value="IrrE_HExxH"/>
</dbReference>
<evidence type="ECO:0000313" key="2">
    <source>
        <dbReference type="EMBL" id="RXZ69815.1"/>
    </source>
</evidence>
<protein>
    <submittedName>
        <fullName evidence="2">ImmA/IrrE family metallo-endopeptidase</fullName>
    </submittedName>
</protein>
<feature type="domain" description="IrrE N-terminal-like" evidence="1">
    <location>
        <begin position="29"/>
        <end position="115"/>
    </location>
</feature>
<dbReference type="EMBL" id="SBAP01000012">
    <property type="protein sequence ID" value="RXZ69815.1"/>
    <property type="molecule type" value="Genomic_DNA"/>
</dbReference>
<dbReference type="Proteomes" id="UP000289216">
    <property type="component" value="Unassembled WGS sequence"/>
</dbReference>